<dbReference type="RefSeq" id="WP_268755607.1">
    <property type="nucleotide sequence ID" value="NZ_CP113836.1"/>
</dbReference>
<gene>
    <name evidence="2" type="ORF">ORV05_31930</name>
</gene>
<feature type="transmembrane region" description="Helical" evidence="1">
    <location>
        <begin position="20"/>
        <end position="39"/>
    </location>
</feature>
<evidence type="ECO:0000313" key="2">
    <source>
        <dbReference type="EMBL" id="WAL65450.1"/>
    </source>
</evidence>
<evidence type="ECO:0000256" key="1">
    <source>
        <dbReference type="SAM" id="Phobius"/>
    </source>
</evidence>
<dbReference type="EMBL" id="CP113836">
    <property type="protein sequence ID" value="WAL65450.1"/>
    <property type="molecule type" value="Genomic_DNA"/>
</dbReference>
<proteinExistence type="predicted"/>
<evidence type="ECO:0000313" key="3">
    <source>
        <dbReference type="Proteomes" id="UP001163203"/>
    </source>
</evidence>
<evidence type="ECO:0008006" key="4">
    <source>
        <dbReference type="Google" id="ProtNLM"/>
    </source>
</evidence>
<accession>A0ABY7B0H0</accession>
<keyword evidence="1" id="KW-1133">Transmembrane helix</keyword>
<keyword evidence="3" id="KW-1185">Reference proteome</keyword>
<sequence>MRTDHDEVEPEELAASRRPLVLAGVTGFVIGIAVVGLLWRVSGSGDGAIEDARAACGALTRAGPLPDGYANGTGQSAVDPGTVRHVVAARELSAAAAAESPVYESLADHLDGVSRMVISLNFGDPSGRFHLKAARDLCDHL</sequence>
<keyword evidence="1" id="KW-0472">Membrane</keyword>
<dbReference type="Proteomes" id="UP001163203">
    <property type="component" value="Chromosome"/>
</dbReference>
<protein>
    <recommendedName>
        <fullName evidence="4">DUF732 domain-containing protein</fullName>
    </recommendedName>
</protein>
<reference evidence="2" key="1">
    <citation type="submission" date="2022-11" db="EMBL/GenBank/DDBJ databases">
        <authorList>
            <person name="Mo P."/>
        </authorList>
    </citation>
    <scope>NUCLEOTIDE SEQUENCE</scope>
    <source>
        <strain evidence="2">HUAS 11-8</strain>
    </source>
</reference>
<keyword evidence="1" id="KW-0812">Transmembrane</keyword>
<organism evidence="2 3">
    <name type="scientific">Amycolatopsis cynarae</name>
    <dbReference type="NCBI Taxonomy" id="2995223"/>
    <lineage>
        <taxon>Bacteria</taxon>
        <taxon>Bacillati</taxon>
        <taxon>Actinomycetota</taxon>
        <taxon>Actinomycetes</taxon>
        <taxon>Pseudonocardiales</taxon>
        <taxon>Pseudonocardiaceae</taxon>
        <taxon>Amycolatopsis</taxon>
    </lineage>
</organism>
<name>A0ABY7B0H0_9PSEU</name>